<organism evidence="1">
    <name type="scientific">marine sediment metagenome</name>
    <dbReference type="NCBI Taxonomy" id="412755"/>
    <lineage>
        <taxon>unclassified sequences</taxon>
        <taxon>metagenomes</taxon>
        <taxon>ecological metagenomes</taxon>
    </lineage>
</organism>
<accession>A0A0F9BXP0</accession>
<sequence>KSFIFSNLTSEFVTRHDLSDLVGRDKVALFNRLLDDLGIRRRLLEDKRHAMATIIIDQQLTKAWEE</sequence>
<name>A0A0F9BXP0_9ZZZZ</name>
<feature type="non-terminal residue" evidence="1">
    <location>
        <position position="1"/>
    </location>
</feature>
<proteinExistence type="predicted"/>
<gene>
    <name evidence="1" type="ORF">LCGC14_2472980</name>
</gene>
<protein>
    <submittedName>
        <fullName evidence="1">Uncharacterized protein</fullName>
    </submittedName>
</protein>
<dbReference type="EMBL" id="LAZR01038774">
    <property type="protein sequence ID" value="KKL18687.1"/>
    <property type="molecule type" value="Genomic_DNA"/>
</dbReference>
<comment type="caution">
    <text evidence="1">The sequence shown here is derived from an EMBL/GenBank/DDBJ whole genome shotgun (WGS) entry which is preliminary data.</text>
</comment>
<reference evidence="1" key="1">
    <citation type="journal article" date="2015" name="Nature">
        <title>Complex archaea that bridge the gap between prokaryotes and eukaryotes.</title>
        <authorList>
            <person name="Spang A."/>
            <person name="Saw J.H."/>
            <person name="Jorgensen S.L."/>
            <person name="Zaremba-Niedzwiedzka K."/>
            <person name="Martijn J."/>
            <person name="Lind A.E."/>
            <person name="van Eijk R."/>
            <person name="Schleper C."/>
            <person name="Guy L."/>
            <person name="Ettema T.J."/>
        </authorList>
    </citation>
    <scope>NUCLEOTIDE SEQUENCE</scope>
</reference>
<evidence type="ECO:0000313" key="1">
    <source>
        <dbReference type="EMBL" id="KKL18687.1"/>
    </source>
</evidence>
<dbReference type="AlphaFoldDB" id="A0A0F9BXP0"/>